<proteinExistence type="predicted"/>
<gene>
    <name evidence="1" type="ORF">WNY63_19185</name>
</gene>
<dbReference type="Proteomes" id="UP001388366">
    <property type="component" value="Unassembled WGS sequence"/>
</dbReference>
<evidence type="ECO:0008006" key="3">
    <source>
        <dbReference type="Google" id="ProtNLM"/>
    </source>
</evidence>
<organism evidence="1 2">
    <name type="scientific">Pseudoalteromonas neustonica</name>
    <dbReference type="NCBI Taxonomy" id="1840331"/>
    <lineage>
        <taxon>Bacteria</taxon>
        <taxon>Pseudomonadati</taxon>
        <taxon>Pseudomonadota</taxon>
        <taxon>Gammaproteobacteria</taxon>
        <taxon>Alteromonadales</taxon>
        <taxon>Pseudoalteromonadaceae</taxon>
        <taxon>Pseudoalteromonas</taxon>
    </lineage>
</organism>
<dbReference type="RefSeq" id="WP_342884567.1">
    <property type="nucleotide sequence ID" value="NZ_JBBMQU010000052.1"/>
</dbReference>
<accession>A0ABU9U7S7</accession>
<protein>
    <recommendedName>
        <fullName evidence="3">DUF3313 domain-containing protein</fullName>
    </recommendedName>
</protein>
<name>A0ABU9U7S7_9GAMM</name>
<comment type="caution">
    <text evidence="1">The sequence shown here is derived from an EMBL/GenBank/DDBJ whole genome shotgun (WGS) entry which is preliminary data.</text>
</comment>
<evidence type="ECO:0000313" key="1">
    <source>
        <dbReference type="EMBL" id="MEM5552850.1"/>
    </source>
</evidence>
<dbReference type="EMBL" id="JBBMQU010000052">
    <property type="protein sequence ID" value="MEM5552850.1"/>
    <property type="molecule type" value="Genomic_DNA"/>
</dbReference>
<keyword evidence="2" id="KW-1185">Reference proteome</keyword>
<sequence length="222" mass="24765">MIKHIFIIIALLNLVGCKLVQYNSDPKVTANTITFAKPATHSNLAYIWLPTANTGNKVLYREAFDNNVANFSKKHTLTNLNPQAQTVFNDFIIEQGGAFDTNTGKLNAELIQTAMQHTFNNITAEYPSVDTLLVIHPKETSIKVVDGTANWHGVEQHIATIKSVEFRSVISLAIQYYVPDSKTYNLEIGLDLHTPDLSDNSKYEQVLTHILEPIVILNTATK</sequence>
<reference evidence="1 2" key="1">
    <citation type="submission" date="2024-03" db="EMBL/GenBank/DDBJ databases">
        <title>Community enrichment and isolation of bacterial strains for fucoidan degradation.</title>
        <authorList>
            <person name="Sichert A."/>
        </authorList>
    </citation>
    <scope>NUCLEOTIDE SEQUENCE [LARGE SCALE GENOMIC DNA]</scope>
    <source>
        <strain evidence="1 2">AS81</strain>
    </source>
</reference>
<evidence type="ECO:0000313" key="2">
    <source>
        <dbReference type="Proteomes" id="UP001388366"/>
    </source>
</evidence>